<dbReference type="Proteomes" id="UP000014760">
    <property type="component" value="Unassembled WGS sequence"/>
</dbReference>
<dbReference type="EMBL" id="AMQN01001920">
    <property type="status" value="NOT_ANNOTATED_CDS"/>
    <property type="molecule type" value="Genomic_DNA"/>
</dbReference>
<dbReference type="AlphaFoldDB" id="R7U8M2"/>
<evidence type="ECO:0000313" key="3">
    <source>
        <dbReference type="EMBL" id="ELT99460.1"/>
    </source>
</evidence>
<keyword evidence="1" id="KW-0175">Coiled coil</keyword>
<reference evidence="5" key="1">
    <citation type="submission" date="2012-12" db="EMBL/GenBank/DDBJ databases">
        <authorList>
            <person name="Hellsten U."/>
            <person name="Grimwood J."/>
            <person name="Chapman J.A."/>
            <person name="Shapiro H."/>
            <person name="Aerts A."/>
            <person name="Otillar R.P."/>
            <person name="Terry A.Y."/>
            <person name="Boore J.L."/>
            <person name="Simakov O."/>
            <person name="Marletaz F."/>
            <person name="Cho S.-J."/>
            <person name="Edsinger-Gonzales E."/>
            <person name="Havlak P."/>
            <person name="Kuo D.-H."/>
            <person name="Larsson T."/>
            <person name="Lv J."/>
            <person name="Arendt D."/>
            <person name="Savage R."/>
            <person name="Osoegawa K."/>
            <person name="de Jong P."/>
            <person name="Lindberg D.R."/>
            <person name="Seaver E.C."/>
            <person name="Weisblat D.A."/>
            <person name="Putnam N.H."/>
            <person name="Grigoriev I.V."/>
            <person name="Rokhsar D.S."/>
        </authorList>
    </citation>
    <scope>NUCLEOTIDE SEQUENCE</scope>
    <source>
        <strain evidence="5">I ESC-2004</strain>
    </source>
</reference>
<evidence type="ECO:0000256" key="2">
    <source>
        <dbReference type="SAM" id="MobiDB-lite"/>
    </source>
</evidence>
<dbReference type="PANTHER" id="PTHR34648">
    <property type="entry name" value="CLOCK-INTERACTING PACEMAKER"/>
    <property type="match status" value="1"/>
</dbReference>
<evidence type="ECO:0000313" key="4">
    <source>
        <dbReference type="EnsemblMetazoa" id="CapteP196147"/>
    </source>
</evidence>
<dbReference type="GO" id="GO:0005634">
    <property type="term" value="C:nucleus"/>
    <property type="evidence" value="ECO:0007669"/>
    <property type="project" value="TreeGrafter"/>
</dbReference>
<dbReference type="Pfam" id="PF15800">
    <property type="entry name" value="CiPC"/>
    <property type="match status" value="1"/>
</dbReference>
<dbReference type="GO" id="GO:0042754">
    <property type="term" value="P:negative regulation of circadian rhythm"/>
    <property type="evidence" value="ECO:0007669"/>
    <property type="project" value="InterPro"/>
</dbReference>
<evidence type="ECO:0000256" key="1">
    <source>
        <dbReference type="SAM" id="Coils"/>
    </source>
</evidence>
<organism evidence="3">
    <name type="scientific">Capitella teleta</name>
    <name type="common">Polychaete worm</name>
    <dbReference type="NCBI Taxonomy" id="283909"/>
    <lineage>
        <taxon>Eukaryota</taxon>
        <taxon>Metazoa</taxon>
        <taxon>Spiralia</taxon>
        <taxon>Lophotrochozoa</taxon>
        <taxon>Annelida</taxon>
        <taxon>Polychaeta</taxon>
        <taxon>Sedentaria</taxon>
        <taxon>Scolecida</taxon>
        <taxon>Capitellidae</taxon>
        <taxon>Capitella</taxon>
    </lineage>
</organism>
<dbReference type="InterPro" id="IPR031602">
    <property type="entry name" value="CIPC"/>
</dbReference>
<accession>R7U8M2</accession>
<dbReference type="EnsemblMetazoa" id="CapteT196147">
    <property type="protein sequence ID" value="CapteP196147"/>
    <property type="gene ID" value="CapteG196147"/>
</dbReference>
<evidence type="ECO:0000313" key="5">
    <source>
        <dbReference type="Proteomes" id="UP000014760"/>
    </source>
</evidence>
<keyword evidence="5" id="KW-1185">Reference proteome</keyword>
<feature type="region of interest" description="Disordered" evidence="2">
    <location>
        <begin position="111"/>
        <end position="134"/>
    </location>
</feature>
<dbReference type="GO" id="GO:0045892">
    <property type="term" value="P:negative regulation of DNA-templated transcription"/>
    <property type="evidence" value="ECO:0007669"/>
    <property type="project" value="InterPro"/>
</dbReference>
<dbReference type="OrthoDB" id="6374619at2759"/>
<reference evidence="3 5" key="2">
    <citation type="journal article" date="2013" name="Nature">
        <title>Insights into bilaterian evolution from three spiralian genomes.</title>
        <authorList>
            <person name="Simakov O."/>
            <person name="Marletaz F."/>
            <person name="Cho S.J."/>
            <person name="Edsinger-Gonzales E."/>
            <person name="Havlak P."/>
            <person name="Hellsten U."/>
            <person name="Kuo D.H."/>
            <person name="Larsson T."/>
            <person name="Lv J."/>
            <person name="Arendt D."/>
            <person name="Savage R."/>
            <person name="Osoegawa K."/>
            <person name="de Jong P."/>
            <person name="Grimwood J."/>
            <person name="Chapman J.A."/>
            <person name="Shapiro H."/>
            <person name="Aerts A."/>
            <person name="Otillar R.P."/>
            <person name="Terry A.Y."/>
            <person name="Boore J.L."/>
            <person name="Grigoriev I.V."/>
            <person name="Lindberg D.R."/>
            <person name="Seaver E.C."/>
            <person name="Weisblat D.A."/>
            <person name="Putnam N.H."/>
            <person name="Rokhsar D.S."/>
        </authorList>
    </citation>
    <scope>NUCLEOTIDE SEQUENCE</scope>
    <source>
        <strain evidence="3 5">I ESC-2004</strain>
    </source>
</reference>
<name>R7U8M2_CAPTE</name>
<dbReference type="HOGENOM" id="CLU_1327507_0_0_1"/>
<dbReference type="EMBL" id="AMQN01001919">
    <property type="status" value="NOT_ANNOTATED_CDS"/>
    <property type="molecule type" value="Genomic_DNA"/>
</dbReference>
<dbReference type="PANTHER" id="PTHR34648:SF1">
    <property type="entry name" value="CLOCK-INTERACTING PACEMAKER"/>
    <property type="match status" value="1"/>
</dbReference>
<dbReference type="EMBL" id="KB306824">
    <property type="protein sequence ID" value="ELT99460.1"/>
    <property type="molecule type" value="Genomic_DNA"/>
</dbReference>
<gene>
    <name evidence="3" type="ORF">CAPTEDRAFT_196147</name>
</gene>
<protein>
    <submittedName>
        <fullName evidence="3 4">Uncharacterized protein</fullName>
    </submittedName>
</protein>
<sequence length="207" mass="22829">METDDYFQGFMLDPLPGYDPGAFDDFSSHRDFFAKSDYDIKDQIATDMRPVGIESYWPWRKDDEQEGPISPISENAPTADAAGLACNPAAVDASVFAADLPQATSAVESIAAPPPPAAAAPTTSGTDTPQHKRRFERTRSALQQSGLLDITMNIADMVKDSQKLDDEVAQLRKNSQELLKSILNNPQNSPLRAFLLKKKRERETQDV</sequence>
<proteinExistence type="predicted"/>
<feature type="coiled-coil region" evidence="1">
    <location>
        <begin position="154"/>
        <end position="181"/>
    </location>
</feature>
<reference evidence="4" key="3">
    <citation type="submission" date="2015-06" db="UniProtKB">
        <authorList>
            <consortium name="EnsemblMetazoa"/>
        </authorList>
    </citation>
    <scope>IDENTIFICATION</scope>
</reference>